<dbReference type="InterPro" id="IPR011527">
    <property type="entry name" value="ABC1_TM_dom"/>
</dbReference>
<dbReference type="InterPro" id="IPR017871">
    <property type="entry name" value="ABC_transporter-like_CS"/>
</dbReference>
<keyword evidence="2" id="KW-0813">Transport</keyword>
<evidence type="ECO:0000313" key="13">
    <source>
        <dbReference type="EMBL" id="KAJ2668811.1"/>
    </source>
</evidence>
<dbReference type="PANTHER" id="PTHR24223">
    <property type="entry name" value="ATP-BINDING CASSETTE SUB-FAMILY C"/>
    <property type="match status" value="1"/>
</dbReference>
<dbReference type="Gene3D" id="1.20.1560.10">
    <property type="entry name" value="ABC transporter type 1, transmembrane domain"/>
    <property type="match status" value="2"/>
</dbReference>
<sequence length="970" mass="107456">MRIEAVLVAELSAKTLRRRGKGSWSTREDNKDTENSGSAATEGKVSNLINEDIRQIAHITDYIDDIYELPLTLGIGLWYIYQLLGVSALMGLSLAMIYVLLSKKIYDKLYLLWDRFSELSDERISMITEALQGIRAVKLFGWESRFAKNIDEKYQEQIKFSWKLPSIFVSVNRINTYLGEAHIQNLEARIALNSNAKLGFECADLEWESPNKADQDNKQNDLESVVTSDSPSIAISACSTPPTEETPLLSSQVPIETGATSVGISTIALDEQVNDDVFSLKNVDVQFPIGGLSIIAGPTGCGKSSLLSALVGEMTLTRGRVLLPTIDSCILAANDRKYRDVIELSNEGLAISGIAYVAQEPWLRNATIRENIIFGEPYNRDRYEAVLHACALKPDLRILKAGDMSEIGERGVTLSGGQKQRVALARAVYSNRRILLIDDCLSAVDAHTGKHILMECLLNKTSLMQGRTCVLVTHHVSMCLPFAHYVVMMHKGSIMLKGTPKELQMQGDLSDVLIELQNSDTTPSVANSDNGNNQHRPIERQQDDGSNEHTKNAINIVNDTKSEDEYTLERLQKIAEQQDIGQNSNISTLQGTLVKEEERENGHVKFEVWKLFMSICGVQEAIAALQTYWVRLWVASAANSSDNIGCLWNIVMGYAAFFGGITASKSVHKQLLASVLHATPRFFDTTPIGRIINRFSSDLQVINRGAINTLISWFAKVASLITVFVVISSVIPMFISVAVVIMIVYAGVGYYYLSTLRELKRLQANSAAPVISLFSEMVNGISTIRAFNAKRYYIQETLNRVCAKNRLNYTMEASKQWFAVRMSIIGSTVSFTCILFIILNIGWMDAGLAGFVLSYATSFSNQTSWVIRGYGTNELNMNSVERVMQYMKIEQEAALESEPEHKPPALWPTKGDMQVKNLVAEYTPGVPVLHDISFSVKHGEKIGVVGRTGAGKSTLSLALLRFVEASGGRI</sequence>
<evidence type="ECO:0000256" key="9">
    <source>
        <dbReference type="SAM" id="MobiDB-lite"/>
    </source>
</evidence>
<feature type="compositionally biased region" description="Basic and acidic residues" evidence="9">
    <location>
        <begin position="536"/>
        <end position="551"/>
    </location>
</feature>
<feature type="domain" description="ABC transmembrane type-1" evidence="12">
    <location>
        <begin position="649"/>
        <end position="872"/>
    </location>
</feature>
<evidence type="ECO:0000259" key="12">
    <source>
        <dbReference type="PROSITE" id="PS50929"/>
    </source>
</evidence>
<comment type="subcellular location">
    <subcellularLocation>
        <location evidence="1">Membrane</location>
        <topology evidence="1">Multi-pass membrane protein</topology>
    </subcellularLocation>
</comment>
<evidence type="ECO:0000256" key="6">
    <source>
        <dbReference type="ARBA" id="ARBA00022840"/>
    </source>
</evidence>
<comment type="caution">
    <text evidence="13">The sequence shown here is derived from an EMBL/GenBank/DDBJ whole genome shotgun (WGS) entry which is preliminary data.</text>
</comment>
<feature type="transmembrane region" description="Helical" evidence="10">
    <location>
        <begin position="818"/>
        <end position="843"/>
    </location>
</feature>
<feature type="region of interest" description="Disordered" evidence="9">
    <location>
        <begin position="521"/>
        <end position="552"/>
    </location>
</feature>
<dbReference type="GO" id="GO:0016020">
    <property type="term" value="C:membrane"/>
    <property type="evidence" value="ECO:0007669"/>
    <property type="project" value="UniProtKB-SubCell"/>
</dbReference>
<dbReference type="PROSITE" id="PS00211">
    <property type="entry name" value="ABC_TRANSPORTER_1"/>
    <property type="match status" value="1"/>
</dbReference>
<dbReference type="GO" id="GO:0005524">
    <property type="term" value="F:ATP binding"/>
    <property type="evidence" value="ECO:0007669"/>
    <property type="project" value="UniProtKB-KW"/>
</dbReference>
<feature type="region of interest" description="Disordered" evidence="9">
    <location>
        <begin position="20"/>
        <end position="41"/>
    </location>
</feature>
<proteinExistence type="predicted"/>
<evidence type="ECO:0000256" key="10">
    <source>
        <dbReference type="SAM" id="Phobius"/>
    </source>
</evidence>
<feature type="domain" description="ABC transporter" evidence="11">
    <location>
        <begin position="264"/>
        <end position="516"/>
    </location>
</feature>
<dbReference type="Proteomes" id="UP001151518">
    <property type="component" value="Unassembled WGS sequence"/>
</dbReference>
<dbReference type="CDD" id="cd18604">
    <property type="entry name" value="ABC_6TM_VMR1_D2_like"/>
    <property type="match status" value="1"/>
</dbReference>
<dbReference type="InterPro" id="IPR050173">
    <property type="entry name" value="ABC_transporter_C-like"/>
</dbReference>
<feature type="compositionally biased region" description="Polar residues" evidence="9">
    <location>
        <begin position="521"/>
        <end position="535"/>
    </location>
</feature>
<keyword evidence="3 10" id="KW-0812">Transmembrane</keyword>
<dbReference type="GO" id="GO:0140359">
    <property type="term" value="F:ABC-type transporter activity"/>
    <property type="evidence" value="ECO:0007669"/>
    <property type="project" value="InterPro"/>
</dbReference>
<evidence type="ECO:0000259" key="11">
    <source>
        <dbReference type="PROSITE" id="PS50893"/>
    </source>
</evidence>
<keyword evidence="6" id="KW-0067">ATP-binding</keyword>
<evidence type="ECO:0000256" key="5">
    <source>
        <dbReference type="ARBA" id="ARBA00022741"/>
    </source>
</evidence>
<feature type="transmembrane region" description="Helical" evidence="10">
    <location>
        <begin position="706"/>
        <end position="727"/>
    </location>
</feature>
<keyword evidence="4" id="KW-0677">Repeat</keyword>
<dbReference type="SMART" id="SM00382">
    <property type="entry name" value="AAA"/>
    <property type="match status" value="1"/>
</dbReference>
<dbReference type="GO" id="GO:0016887">
    <property type="term" value="F:ATP hydrolysis activity"/>
    <property type="evidence" value="ECO:0007669"/>
    <property type="project" value="InterPro"/>
</dbReference>
<dbReference type="InterPro" id="IPR003439">
    <property type="entry name" value="ABC_transporter-like_ATP-bd"/>
</dbReference>
<protein>
    <submittedName>
        <fullName evidence="13">Uncharacterized protein</fullName>
    </submittedName>
</protein>
<dbReference type="CDD" id="cd03250">
    <property type="entry name" value="ABCC_MRP_domain1"/>
    <property type="match status" value="1"/>
</dbReference>
<dbReference type="FunFam" id="1.20.1560.10:FF:000013">
    <property type="entry name" value="ABC transporter C family member 2"/>
    <property type="match status" value="1"/>
</dbReference>
<feature type="domain" description="ABC transmembrane type-1" evidence="12">
    <location>
        <begin position="43"/>
        <end position="164"/>
    </location>
</feature>
<accession>A0A9W8G0U8</accession>
<keyword evidence="5" id="KW-0547">Nucleotide-binding</keyword>
<feature type="transmembrane region" description="Helical" evidence="10">
    <location>
        <begin position="733"/>
        <end position="753"/>
    </location>
</feature>
<evidence type="ECO:0000256" key="3">
    <source>
        <dbReference type="ARBA" id="ARBA00022692"/>
    </source>
</evidence>
<feature type="non-terminal residue" evidence="13">
    <location>
        <position position="970"/>
    </location>
</feature>
<dbReference type="SUPFAM" id="SSF52540">
    <property type="entry name" value="P-loop containing nucleoside triphosphate hydrolases"/>
    <property type="match status" value="2"/>
</dbReference>
<dbReference type="InterPro" id="IPR003593">
    <property type="entry name" value="AAA+_ATPase"/>
</dbReference>
<dbReference type="Pfam" id="PF00005">
    <property type="entry name" value="ABC_tran"/>
    <property type="match status" value="2"/>
</dbReference>
<evidence type="ECO:0000256" key="4">
    <source>
        <dbReference type="ARBA" id="ARBA00022737"/>
    </source>
</evidence>
<dbReference type="AlphaFoldDB" id="A0A9W8G0U8"/>
<evidence type="ECO:0000313" key="14">
    <source>
        <dbReference type="Proteomes" id="UP001151518"/>
    </source>
</evidence>
<dbReference type="InterPro" id="IPR036640">
    <property type="entry name" value="ABC1_TM_sf"/>
</dbReference>
<dbReference type="InterPro" id="IPR027417">
    <property type="entry name" value="P-loop_NTPase"/>
</dbReference>
<dbReference type="SUPFAM" id="SSF90123">
    <property type="entry name" value="ABC transporter transmembrane region"/>
    <property type="match status" value="2"/>
</dbReference>
<feature type="transmembrane region" description="Helical" evidence="10">
    <location>
        <begin position="79"/>
        <end position="101"/>
    </location>
</feature>
<evidence type="ECO:0000256" key="7">
    <source>
        <dbReference type="ARBA" id="ARBA00022989"/>
    </source>
</evidence>
<name>A0A9W8G0U8_9FUNG</name>
<dbReference type="OrthoDB" id="6500128at2759"/>
<dbReference type="EMBL" id="JANBTW010000175">
    <property type="protein sequence ID" value="KAJ2668811.1"/>
    <property type="molecule type" value="Genomic_DNA"/>
</dbReference>
<dbReference type="PANTHER" id="PTHR24223:SF353">
    <property type="entry name" value="ABC TRANSPORTER ATP-BINDING PROTEIN_PERMEASE VMR1-RELATED"/>
    <property type="match status" value="1"/>
</dbReference>
<organism evidence="13 14">
    <name type="scientific">Coemansia spiralis</name>
    <dbReference type="NCBI Taxonomy" id="417178"/>
    <lineage>
        <taxon>Eukaryota</taxon>
        <taxon>Fungi</taxon>
        <taxon>Fungi incertae sedis</taxon>
        <taxon>Zoopagomycota</taxon>
        <taxon>Kickxellomycotina</taxon>
        <taxon>Kickxellomycetes</taxon>
        <taxon>Kickxellales</taxon>
        <taxon>Kickxellaceae</taxon>
        <taxon>Coemansia</taxon>
    </lineage>
</organism>
<reference evidence="13" key="1">
    <citation type="submission" date="2022-07" db="EMBL/GenBank/DDBJ databases">
        <title>Phylogenomic reconstructions and comparative analyses of Kickxellomycotina fungi.</title>
        <authorList>
            <person name="Reynolds N.K."/>
            <person name="Stajich J.E."/>
            <person name="Barry K."/>
            <person name="Grigoriev I.V."/>
            <person name="Crous P."/>
            <person name="Smith M.E."/>
        </authorList>
    </citation>
    <scope>NUCLEOTIDE SEQUENCE</scope>
    <source>
        <strain evidence="13">NRRL 3115</strain>
    </source>
</reference>
<evidence type="ECO:0000256" key="8">
    <source>
        <dbReference type="ARBA" id="ARBA00023136"/>
    </source>
</evidence>
<evidence type="ECO:0000256" key="1">
    <source>
        <dbReference type="ARBA" id="ARBA00004141"/>
    </source>
</evidence>
<gene>
    <name evidence="13" type="ORF">GGI25_006344</name>
</gene>
<dbReference type="Gene3D" id="3.40.50.300">
    <property type="entry name" value="P-loop containing nucleotide triphosphate hydrolases"/>
    <property type="match status" value="2"/>
</dbReference>
<keyword evidence="8 10" id="KW-0472">Membrane</keyword>
<keyword evidence="7 10" id="KW-1133">Transmembrane helix</keyword>
<dbReference type="PROSITE" id="PS50929">
    <property type="entry name" value="ABC_TM1F"/>
    <property type="match status" value="2"/>
</dbReference>
<dbReference type="Pfam" id="PF00664">
    <property type="entry name" value="ABC_membrane"/>
    <property type="match status" value="2"/>
</dbReference>
<dbReference type="PROSITE" id="PS50893">
    <property type="entry name" value="ABC_TRANSPORTER_2"/>
    <property type="match status" value="1"/>
</dbReference>
<evidence type="ECO:0000256" key="2">
    <source>
        <dbReference type="ARBA" id="ARBA00022448"/>
    </source>
</evidence>